<evidence type="ECO:0000313" key="2">
    <source>
        <dbReference type="Proteomes" id="UP001283361"/>
    </source>
</evidence>
<proteinExistence type="predicted"/>
<dbReference type="AlphaFoldDB" id="A0AAE0XNS3"/>
<dbReference type="Proteomes" id="UP001283361">
    <property type="component" value="Unassembled WGS sequence"/>
</dbReference>
<dbReference type="EMBL" id="JAWDGP010007948">
    <property type="protein sequence ID" value="KAK3699237.1"/>
    <property type="molecule type" value="Genomic_DNA"/>
</dbReference>
<name>A0AAE0XNS3_9GAST</name>
<evidence type="ECO:0000313" key="1">
    <source>
        <dbReference type="EMBL" id="KAK3699237.1"/>
    </source>
</evidence>
<organism evidence="1 2">
    <name type="scientific">Elysia crispata</name>
    <name type="common">lettuce slug</name>
    <dbReference type="NCBI Taxonomy" id="231223"/>
    <lineage>
        <taxon>Eukaryota</taxon>
        <taxon>Metazoa</taxon>
        <taxon>Spiralia</taxon>
        <taxon>Lophotrochozoa</taxon>
        <taxon>Mollusca</taxon>
        <taxon>Gastropoda</taxon>
        <taxon>Heterobranchia</taxon>
        <taxon>Euthyneura</taxon>
        <taxon>Panpulmonata</taxon>
        <taxon>Sacoglossa</taxon>
        <taxon>Placobranchoidea</taxon>
        <taxon>Plakobranchidae</taxon>
        <taxon>Elysia</taxon>
    </lineage>
</organism>
<comment type="caution">
    <text evidence="1">The sequence shown here is derived from an EMBL/GenBank/DDBJ whole genome shotgun (WGS) entry which is preliminary data.</text>
</comment>
<sequence>MSKNYQAQLKIPPYREQSNADSVAVIDAQCRFGVHPQLSCINSTLTMRLVVAIISGYLCERVGRSAKEDPSGWTDSPPARGETSHLSVFTLGLLCSNRSWDGRIPGIETRT</sequence>
<gene>
    <name evidence="1" type="ORF">RRG08_014339</name>
</gene>
<reference evidence="1" key="1">
    <citation type="journal article" date="2023" name="G3 (Bethesda)">
        <title>A reference genome for the long-term kleptoplast-retaining sea slug Elysia crispata morphotype clarki.</title>
        <authorList>
            <person name="Eastman K.E."/>
            <person name="Pendleton A.L."/>
            <person name="Shaikh M.A."/>
            <person name="Suttiyut T."/>
            <person name="Ogas R."/>
            <person name="Tomko P."/>
            <person name="Gavelis G."/>
            <person name="Widhalm J.R."/>
            <person name="Wisecaver J.H."/>
        </authorList>
    </citation>
    <scope>NUCLEOTIDE SEQUENCE</scope>
    <source>
        <strain evidence="1">ECLA1</strain>
    </source>
</reference>
<accession>A0AAE0XNS3</accession>
<protein>
    <submittedName>
        <fullName evidence="1">Uncharacterized protein</fullName>
    </submittedName>
</protein>
<keyword evidence="2" id="KW-1185">Reference proteome</keyword>